<comment type="caution">
    <text evidence="1">The sequence shown here is derived from an EMBL/GenBank/DDBJ whole genome shotgun (WGS) entry which is preliminary data.</text>
</comment>
<dbReference type="EMBL" id="JAHKSW010000029">
    <property type="protein sequence ID" value="KAG7313952.1"/>
    <property type="molecule type" value="Genomic_DNA"/>
</dbReference>
<protein>
    <submittedName>
        <fullName evidence="1">Uncharacterized protein</fullName>
    </submittedName>
</protein>
<dbReference type="Proteomes" id="UP000824219">
    <property type="component" value="Linkage Group LG29"/>
</dbReference>
<sequence>MQMVGDAVIASVSRSPRTERRAAALGDMQPLKDFPSENLHLSLSPVSVREPPSQSVSCLSQRTSISVCLLSQSENLHLSLSPVSVREPPSQSVFCLGQRTSISVCLLSRSENLHLSLSPVSVREPPSQSVSCLENECYRLLSCRSPDLKTYRLVNISSDVCIKAPFCFFTGSVETPTIPGSLTDFQHQPSLISNKTLSSHDVSLRALPT</sequence>
<dbReference type="AlphaFoldDB" id="A0A9D3N3Z8"/>
<evidence type="ECO:0000313" key="2">
    <source>
        <dbReference type="Proteomes" id="UP000824219"/>
    </source>
</evidence>
<organism evidence="1 2">
    <name type="scientific">Hemibagrus wyckioides</name>
    <dbReference type="NCBI Taxonomy" id="337641"/>
    <lineage>
        <taxon>Eukaryota</taxon>
        <taxon>Metazoa</taxon>
        <taxon>Chordata</taxon>
        <taxon>Craniata</taxon>
        <taxon>Vertebrata</taxon>
        <taxon>Euteleostomi</taxon>
        <taxon>Actinopterygii</taxon>
        <taxon>Neopterygii</taxon>
        <taxon>Teleostei</taxon>
        <taxon>Ostariophysi</taxon>
        <taxon>Siluriformes</taxon>
        <taxon>Bagridae</taxon>
        <taxon>Hemibagrus</taxon>
    </lineage>
</organism>
<evidence type="ECO:0000313" key="1">
    <source>
        <dbReference type="EMBL" id="KAG7313952.1"/>
    </source>
</evidence>
<accession>A0A9D3N3Z8</accession>
<proteinExistence type="predicted"/>
<name>A0A9D3N3Z8_9TELE</name>
<reference evidence="1 2" key="1">
    <citation type="submission" date="2021-06" db="EMBL/GenBank/DDBJ databases">
        <title>Chromosome-level genome assembly of the red-tail catfish (Hemibagrus wyckioides).</title>
        <authorList>
            <person name="Shao F."/>
        </authorList>
    </citation>
    <scope>NUCLEOTIDE SEQUENCE [LARGE SCALE GENOMIC DNA]</scope>
    <source>
        <strain evidence="1">EC202008001</strain>
        <tissue evidence="1">Blood</tissue>
    </source>
</reference>
<gene>
    <name evidence="1" type="ORF">KOW79_022448</name>
</gene>
<keyword evidence="2" id="KW-1185">Reference proteome</keyword>